<evidence type="ECO:0000259" key="9">
    <source>
        <dbReference type="PROSITE" id="PS51758"/>
    </source>
</evidence>
<comment type="caution">
    <text evidence="10">The sequence shown here is derived from an EMBL/GenBank/DDBJ whole genome shotgun (WGS) entry which is preliminary data.</text>
</comment>
<reference evidence="10" key="1">
    <citation type="submission" date="2021-06" db="EMBL/GenBank/DDBJ databases">
        <authorList>
            <person name="Kallberg Y."/>
            <person name="Tangrot J."/>
            <person name="Rosling A."/>
        </authorList>
    </citation>
    <scope>NUCLEOTIDE SEQUENCE</scope>
    <source>
        <strain evidence="10">FL130A</strain>
    </source>
</reference>
<comment type="subcellular location">
    <subcellularLocation>
        <location evidence="1">Mitochondrion inner membrane</location>
        <topology evidence="1">Single-pass membrane protein</topology>
    </subcellularLocation>
</comment>
<keyword evidence="5 7" id="KW-0496">Mitochondrion</keyword>
<name>A0A9N9D821_9GLOM</name>
<evidence type="ECO:0000256" key="6">
    <source>
        <dbReference type="ARBA" id="ARBA00023136"/>
    </source>
</evidence>
<dbReference type="PANTHER" id="PTHR14009">
    <property type="entry name" value="LEUCINE ZIPPER-EF-HAND CONTAINING TRANSMEMBRANE PROTEIN"/>
    <property type="match status" value="1"/>
</dbReference>
<protein>
    <submittedName>
        <fullName evidence="10">8939_t:CDS:1</fullName>
    </submittedName>
</protein>
<dbReference type="Pfam" id="PF07766">
    <property type="entry name" value="LETM1_RBD"/>
    <property type="match status" value="1"/>
</dbReference>
<evidence type="ECO:0000256" key="1">
    <source>
        <dbReference type="ARBA" id="ARBA00004434"/>
    </source>
</evidence>
<dbReference type="GO" id="GO:0030003">
    <property type="term" value="P:intracellular monoatomic cation homeostasis"/>
    <property type="evidence" value="ECO:0007669"/>
    <property type="project" value="TreeGrafter"/>
</dbReference>
<keyword evidence="11" id="KW-1185">Reference proteome</keyword>
<keyword evidence="6 8" id="KW-0472">Membrane</keyword>
<evidence type="ECO:0000256" key="2">
    <source>
        <dbReference type="ARBA" id="ARBA00022692"/>
    </source>
</evidence>
<dbReference type="AlphaFoldDB" id="A0A9N9D821"/>
<feature type="domain" description="Letm1 RBD" evidence="9">
    <location>
        <begin position="63"/>
        <end position="269"/>
    </location>
</feature>
<dbReference type="PROSITE" id="PS51758">
    <property type="entry name" value="LETM1_RBD"/>
    <property type="match status" value="1"/>
</dbReference>
<dbReference type="GO" id="GO:0043022">
    <property type="term" value="F:ribosome binding"/>
    <property type="evidence" value="ECO:0007669"/>
    <property type="project" value="InterPro"/>
</dbReference>
<dbReference type="InterPro" id="IPR033122">
    <property type="entry name" value="LETM1-like_RBD"/>
</dbReference>
<dbReference type="PANTHER" id="PTHR14009:SF1">
    <property type="entry name" value="MITOCHONDRIAL PROTON_CALCIUM EXCHANGER PROTEIN"/>
    <property type="match status" value="1"/>
</dbReference>
<dbReference type="Proteomes" id="UP000789508">
    <property type="component" value="Unassembled WGS sequence"/>
</dbReference>
<proteinExistence type="predicted"/>
<feature type="transmembrane region" description="Helical" evidence="8">
    <location>
        <begin position="77"/>
        <end position="102"/>
    </location>
</feature>
<dbReference type="EMBL" id="CAJVPS010007051">
    <property type="protein sequence ID" value="CAG8631312.1"/>
    <property type="molecule type" value="Genomic_DNA"/>
</dbReference>
<evidence type="ECO:0000313" key="10">
    <source>
        <dbReference type="EMBL" id="CAG8631312.1"/>
    </source>
</evidence>
<evidence type="ECO:0000256" key="5">
    <source>
        <dbReference type="ARBA" id="ARBA00023128"/>
    </source>
</evidence>
<keyword evidence="4 8" id="KW-1133">Transmembrane helix</keyword>
<dbReference type="GO" id="GO:0005743">
    <property type="term" value="C:mitochondrial inner membrane"/>
    <property type="evidence" value="ECO:0007669"/>
    <property type="project" value="UniProtKB-SubCell"/>
</dbReference>
<sequence>RSFATSPQKISSEKSQGYFAKARELITFYKNGIKQLWENQKIARQLRAKRDEDPSSLTRRELQLACIRTAELDRSKLIPFALTLITVAELLPLLVIMAPFLVPSTCVTPEQLEKTRRKLYEKQQAIRNELLKESNVVNVSICEELAKDDFQNLQRMIQLQKTIEVSKNGHFKIHGPEHIGHQKNMLQKEGVAKLTIDELSKASQERGIQCVDTSKSQMRYALHYWISLHLNEDPEISDFLLMFSRVFLLNAKYLAVENESLPSGKKKKEIIAQI</sequence>
<dbReference type="OrthoDB" id="73691at2759"/>
<evidence type="ECO:0000256" key="4">
    <source>
        <dbReference type="ARBA" id="ARBA00022989"/>
    </source>
</evidence>
<evidence type="ECO:0000256" key="3">
    <source>
        <dbReference type="ARBA" id="ARBA00022792"/>
    </source>
</evidence>
<gene>
    <name evidence="10" type="ORF">ALEPTO_LOCUS9365</name>
</gene>
<accession>A0A9N9D821</accession>
<organism evidence="10 11">
    <name type="scientific">Ambispora leptoticha</name>
    <dbReference type="NCBI Taxonomy" id="144679"/>
    <lineage>
        <taxon>Eukaryota</taxon>
        <taxon>Fungi</taxon>
        <taxon>Fungi incertae sedis</taxon>
        <taxon>Mucoromycota</taxon>
        <taxon>Glomeromycotina</taxon>
        <taxon>Glomeromycetes</taxon>
        <taxon>Archaeosporales</taxon>
        <taxon>Ambisporaceae</taxon>
        <taxon>Ambispora</taxon>
    </lineage>
</organism>
<evidence type="ECO:0000313" key="11">
    <source>
        <dbReference type="Proteomes" id="UP000789508"/>
    </source>
</evidence>
<evidence type="ECO:0000256" key="8">
    <source>
        <dbReference type="SAM" id="Phobius"/>
    </source>
</evidence>
<dbReference type="InterPro" id="IPR044202">
    <property type="entry name" value="LETM1/MDM38-like"/>
</dbReference>
<evidence type="ECO:0000256" key="7">
    <source>
        <dbReference type="PROSITE-ProRule" id="PRU01094"/>
    </source>
</evidence>
<feature type="non-terminal residue" evidence="10">
    <location>
        <position position="274"/>
    </location>
</feature>
<keyword evidence="2 8" id="KW-0812">Transmembrane</keyword>
<keyword evidence="3" id="KW-0999">Mitochondrion inner membrane</keyword>